<comment type="domain">
    <text evidence="1">The PRC barrel domain binds ribosomal protein uS19.</text>
</comment>
<feature type="domain" description="Ribosome maturation factor RimM PRC barrel" evidence="3">
    <location>
        <begin position="93"/>
        <end position="153"/>
    </location>
</feature>
<dbReference type="Pfam" id="PF01782">
    <property type="entry name" value="RimM"/>
    <property type="match status" value="1"/>
</dbReference>
<comment type="subcellular location">
    <subcellularLocation>
        <location evidence="1">Cytoplasm</location>
    </subcellularLocation>
</comment>
<dbReference type="InterPro" id="IPR002676">
    <property type="entry name" value="RimM_N"/>
</dbReference>
<reference evidence="4" key="2">
    <citation type="journal article" date="2021" name="PeerJ">
        <title>Extensive microbial diversity within the chicken gut microbiome revealed by metagenomics and culture.</title>
        <authorList>
            <person name="Gilroy R."/>
            <person name="Ravi A."/>
            <person name="Getino M."/>
            <person name="Pursley I."/>
            <person name="Horton D.L."/>
            <person name="Alikhan N.F."/>
            <person name="Baker D."/>
            <person name="Gharbi K."/>
            <person name="Hall N."/>
            <person name="Watson M."/>
            <person name="Adriaenssens E.M."/>
            <person name="Foster-Nyarko E."/>
            <person name="Jarju S."/>
            <person name="Secka A."/>
            <person name="Antonio M."/>
            <person name="Oren A."/>
            <person name="Chaudhuri R.R."/>
            <person name="La Ragione R."/>
            <person name="Hildebrand F."/>
            <person name="Pallen M.J."/>
        </authorList>
    </citation>
    <scope>NUCLEOTIDE SEQUENCE</scope>
    <source>
        <strain evidence="4">B3-1481</strain>
    </source>
</reference>
<gene>
    <name evidence="1" type="primary">rimM</name>
    <name evidence="4" type="ORF">IAB76_03790</name>
</gene>
<proteinExistence type="inferred from homology"/>
<dbReference type="AlphaFoldDB" id="A0A9D9IW26"/>
<protein>
    <recommendedName>
        <fullName evidence="1">Ribosome maturation factor RimM</fullName>
    </recommendedName>
</protein>
<dbReference type="Proteomes" id="UP000823769">
    <property type="component" value="Unassembled WGS sequence"/>
</dbReference>
<dbReference type="InterPro" id="IPR036976">
    <property type="entry name" value="RimM_N_sf"/>
</dbReference>
<evidence type="ECO:0000259" key="3">
    <source>
        <dbReference type="Pfam" id="PF24986"/>
    </source>
</evidence>
<keyword evidence="1" id="KW-0690">Ribosome biogenesis</keyword>
<dbReference type="InterPro" id="IPR009000">
    <property type="entry name" value="Transl_B-barrel_sf"/>
</dbReference>
<evidence type="ECO:0000256" key="1">
    <source>
        <dbReference type="HAMAP-Rule" id="MF_00014"/>
    </source>
</evidence>
<dbReference type="GO" id="GO:0042274">
    <property type="term" value="P:ribosomal small subunit biogenesis"/>
    <property type="evidence" value="ECO:0007669"/>
    <property type="project" value="UniProtKB-UniRule"/>
</dbReference>
<dbReference type="Gene3D" id="2.40.30.60">
    <property type="entry name" value="RimM"/>
    <property type="match status" value="1"/>
</dbReference>
<dbReference type="EMBL" id="JADILW010000058">
    <property type="protein sequence ID" value="MBO8480217.1"/>
    <property type="molecule type" value="Genomic_DNA"/>
</dbReference>
<dbReference type="GO" id="GO:0006364">
    <property type="term" value="P:rRNA processing"/>
    <property type="evidence" value="ECO:0007669"/>
    <property type="project" value="UniProtKB-UniRule"/>
</dbReference>
<keyword evidence="1" id="KW-0963">Cytoplasm</keyword>
<keyword evidence="1" id="KW-0143">Chaperone</keyword>
<evidence type="ECO:0000313" key="4">
    <source>
        <dbReference type="EMBL" id="MBO8480217.1"/>
    </source>
</evidence>
<comment type="caution">
    <text evidence="4">The sequence shown here is derived from an EMBL/GenBank/DDBJ whole genome shotgun (WGS) entry which is preliminary data.</text>
</comment>
<evidence type="ECO:0000313" key="5">
    <source>
        <dbReference type="Proteomes" id="UP000823769"/>
    </source>
</evidence>
<dbReference type="GO" id="GO:0005737">
    <property type="term" value="C:cytoplasm"/>
    <property type="evidence" value="ECO:0007669"/>
    <property type="project" value="UniProtKB-SubCell"/>
</dbReference>
<name>A0A9D9IW26_9BACT</name>
<dbReference type="GO" id="GO:0043022">
    <property type="term" value="F:ribosome binding"/>
    <property type="evidence" value="ECO:0007669"/>
    <property type="project" value="InterPro"/>
</dbReference>
<organism evidence="4 5">
    <name type="scientific">Candidatus Cryptobacteroides avistercoris</name>
    <dbReference type="NCBI Taxonomy" id="2840758"/>
    <lineage>
        <taxon>Bacteria</taxon>
        <taxon>Pseudomonadati</taxon>
        <taxon>Bacteroidota</taxon>
        <taxon>Bacteroidia</taxon>
        <taxon>Bacteroidales</taxon>
        <taxon>Candidatus Cryptobacteroides</taxon>
    </lineage>
</organism>
<feature type="domain" description="RimM N-terminal" evidence="2">
    <location>
        <begin position="4"/>
        <end position="83"/>
    </location>
</feature>
<comment type="similarity">
    <text evidence="1">Belongs to the RimM family.</text>
</comment>
<comment type="subunit">
    <text evidence="1">Binds ribosomal protein uS19.</text>
</comment>
<reference evidence="4" key="1">
    <citation type="submission" date="2020-10" db="EMBL/GenBank/DDBJ databases">
        <authorList>
            <person name="Gilroy R."/>
        </authorList>
    </citation>
    <scope>NUCLEOTIDE SEQUENCE</scope>
    <source>
        <strain evidence="4">B3-1481</strain>
    </source>
</reference>
<dbReference type="InterPro" id="IPR056792">
    <property type="entry name" value="PRC_RimM"/>
</dbReference>
<dbReference type="InterPro" id="IPR011961">
    <property type="entry name" value="RimM"/>
</dbReference>
<sequence>MLPIAKILKSNGTDGGILVSLRGADVEEIDSRNPVFIVFDELPVPFFIVSVQRKGASRAVLHLADVENLRDAEELVGRDILVEGEDESSDELDFTGWTLFDKGAEVGEITGMEPIPGNLCLYVGDKLVPLHEDFVISCDPEARVLDLDLPEGLLDS</sequence>
<dbReference type="HAMAP" id="MF_00014">
    <property type="entry name" value="Ribosome_mat_RimM"/>
    <property type="match status" value="1"/>
</dbReference>
<dbReference type="Pfam" id="PF24986">
    <property type="entry name" value="PRC_RimM"/>
    <property type="match status" value="1"/>
</dbReference>
<accession>A0A9D9IW26</accession>
<dbReference type="SUPFAM" id="SSF50447">
    <property type="entry name" value="Translation proteins"/>
    <property type="match status" value="1"/>
</dbReference>
<comment type="function">
    <text evidence="1">An accessory protein needed during the final step in the assembly of 30S ribosomal subunit, possibly for assembly of the head region. Essential for efficient processing of 16S rRNA. May be needed both before and after RbfA during the maturation of 16S rRNA. It has affinity for free ribosomal 30S subunits but not for 70S ribosomes.</text>
</comment>
<keyword evidence="1" id="KW-0698">rRNA processing</keyword>
<dbReference type="GO" id="GO:0005840">
    <property type="term" value="C:ribosome"/>
    <property type="evidence" value="ECO:0007669"/>
    <property type="project" value="InterPro"/>
</dbReference>
<evidence type="ECO:0000259" key="2">
    <source>
        <dbReference type="Pfam" id="PF01782"/>
    </source>
</evidence>